<dbReference type="GeneID" id="92082035"/>
<evidence type="ECO:0000313" key="1">
    <source>
        <dbReference type="EMBL" id="KAK7943638.1"/>
    </source>
</evidence>
<name>A0ABR1Q0W3_9PEZI</name>
<accession>A0ABR1Q0W3</accession>
<gene>
    <name evidence="1" type="ORF">PG986_012751</name>
</gene>
<comment type="caution">
    <text evidence="1">The sequence shown here is derived from an EMBL/GenBank/DDBJ whole genome shotgun (WGS) entry which is preliminary data.</text>
</comment>
<sequence>MKVQDILETQKKSGKNEGKLCTGRDEKVVEMGRPTAQTGQLPVLIGHYKKTVVDDNSWLSVKSKLTCTFDLQAGKGDQDAVTFRYNGQTWDCGGDKSSSSGGSHQCTLKKSGYESGDREGIIGVQYIDHAPLWNESMVWLLSGFFL</sequence>
<dbReference type="EMBL" id="JAQQWE010000008">
    <property type="protein sequence ID" value="KAK7943638.1"/>
    <property type="molecule type" value="Genomic_DNA"/>
</dbReference>
<proteinExistence type="predicted"/>
<keyword evidence="2" id="KW-1185">Reference proteome</keyword>
<dbReference type="RefSeq" id="XP_066695669.1">
    <property type="nucleotide sequence ID" value="XM_066848973.1"/>
</dbReference>
<protein>
    <submittedName>
        <fullName evidence="1">Uncharacterized protein</fullName>
    </submittedName>
</protein>
<reference evidence="1 2" key="1">
    <citation type="submission" date="2023-01" db="EMBL/GenBank/DDBJ databases">
        <title>Analysis of 21 Apiospora genomes using comparative genomics revels a genus with tremendous synthesis potential of carbohydrate active enzymes and secondary metabolites.</title>
        <authorList>
            <person name="Sorensen T."/>
        </authorList>
    </citation>
    <scope>NUCLEOTIDE SEQUENCE [LARGE SCALE GENOMIC DNA]</scope>
    <source>
        <strain evidence="1 2">CBS 24483</strain>
    </source>
</reference>
<organism evidence="1 2">
    <name type="scientific">Apiospora aurea</name>
    <dbReference type="NCBI Taxonomy" id="335848"/>
    <lineage>
        <taxon>Eukaryota</taxon>
        <taxon>Fungi</taxon>
        <taxon>Dikarya</taxon>
        <taxon>Ascomycota</taxon>
        <taxon>Pezizomycotina</taxon>
        <taxon>Sordariomycetes</taxon>
        <taxon>Xylariomycetidae</taxon>
        <taxon>Amphisphaeriales</taxon>
        <taxon>Apiosporaceae</taxon>
        <taxon>Apiospora</taxon>
    </lineage>
</organism>
<dbReference type="Proteomes" id="UP001391051">
    <property type="component" value="Unassembled WGS sequence"/>
</dbReference>
<evidence type="ECO:0000313" key="2">
    <source>
        <dbReference type="Proteomes" id="UP001391051"/>
    </source>
</evidence>